<protein>
    <submittedName>
        <fullName evidence="1">Uncharacterized protein</fullName>
    </submittedName>
</protein>
<dbReference type="EMBL" id="SRMA01017354">
    <property type="protein sequence ID" value="TRZ02980.1"/>
    <property type="molecule type" value="Genomic_DNA"/>
</dbReference>
<sequence>MMVLRSEGFFLNQCLCLGPIGCLDESAMRSRDAQLETPSLPRGFQTFQFIVNGRGTVVDPKPSVPEPSCNSLNRPIQRIQPSQCPRPLLLYLLCFLPQVSLAEAATSSALELVQGLMGDVGENMNLNSFITFALLRLSPNLQFIHRENRESLPSFYLHLRQMELHSISQVPRGEMELSRNPAAPRCVFIVCVKHHHLVEGDGREECVFSSAA</sequence>
<gene>
    <name evidence="1" type="ORF">DNTS_004984</name>
</gene>
<reference evidence="1 2" key="1">
    <citation type="journal article" date="2019" name="Sci. Data">
        <title>Hybrid genome assembly and annotation of Danionella translucida.</title>
        <authorList>
            <person name="Kadobianskyi M."/>
            <person name="Schulze L."/>
            <person name="Schuelke M."/>
            <person name="Judkewitz B."/>
        </authorList>
    </citation>
    <scope>NUCLEOTIDE SEQUENCE [LARGE SCALE GENOMIC DNA]</scope>
    <source>
        <strain evidence="1 2">Bolton</strain>
    </source>
</reference>
<comment type="caution">
    <text evidence="1">The sequence shown here is derived from an EMBL/GenBank/DDBJ whole genome shotgun (WGS) entry which is preliminary data.</text>
</comment>
<keyword evidence="2" id="KW-1185">Reference proteome</keyword>
<evidence type="ECO:0000313" key="2">
    <source>
        <dbReference type="Proteomes" id="UP000316079"/>
    </source>
</evidence>
<accession>A0A553RLB8</accession>
<dbReference type="Proteomes" id="UP000316079">
    <property type="component" value="Unassembled WGS sequence"/>
</dbReference>
<organism evidence="1 2">
    <name type="scientific">Danionella cerebrum</name>
    <dbReference type="NCBI Taxonomy" id="2873325"/>
    <lineage>
        <taxon>Eukaryota</taxon>
        <taxon>Metazoa</taxon>
        <taxon>Chordata</taxon>
        <taxon>Craniata</taxon>
        <taxon>Vertebrata</taxon>
        <taxon>Euteleostomi</taxon>
        <taxon>Actinopterygii</taxon>
        <taxon>Neopterygii</taxon>
        <taxon>Teleostei</taxon>
        <taxon>Ostariophysi</taxon>
        <taxon>Cypriniformes</taxon>
        <taxon>Danionidae</taxon>
        <taxon>Danioninae</taxon>
        <taxon>Danionella</taxon>
    </lineage>
</organism>
<name>A0A553RLB8_9TELE</name>
<proteinExistence type="predicted"/>
<dbReference type="OrthoDB" id="3176171at2759"/>
<evidence type="ECO:0000313" key="1">
    <source>
        <dbReference type="EMBL" id="TRZ02980.1"/>
    </source>
</evidence>
<dbReference type="AlphaFoldDB" id="A0A553RLB8"/>